<sequence length="438" mass="47208">MSREFFKFVIPSMIAFSFSGIYSIVDGWFVGNYLNETGLAAINVAYPITAFILATGTALGMGGSIFISISRGKGASEDQRVYLGITLALLLVAGIVEMLLMYAVFPTVLRFFGAYGELFTLGEEYIRWIIFGTLFQIIGSGLVPVVRNYDGAHIAMISMITGFMVNVVLDWVFIALFGWGMMGAALATVLGQGCSIVPSLAFLIKKKKLVGYARFRGDIKKIREILAVAVSPFGLTFAGSVVMIIINKNAIIHGGERAAACYAVISYVTYIVQMLIQGIGDGSQPLISRYFGADRQDMVKRLRNMAFITAEITAAVSVILLIAGSEAVSVFFGMSGQGVSDVEATMPYFAAGMIFMAIERVMTSVFYAMDRNGYAYTLIYGELILMGILATVVLPPFMGVTGVWLSVPVAQAVLAVLSVLLLRKSVGNAGDSGRVTLR</sequence>
<dbReference type="GO" id="GO:0005886">
    <property type="term" value="C:plasma membrane"/>
    <property type="evidence" value="ECO:0007669"/>
    <property type="project" value="UniProtKB-SubCell"/>
</dbReference>
<reference evidence="8" key="2">
    <citation type="journal article" date="2021" name="PeerJ">
        <title>Extensive microbial diversity within the chicken gut microbiome revealed by metagenomics and culture.</title>
        <authorList>
            <person name="Gilroy R."/>
            <person name="Ravi A."/>
            <person name="Getino M."/>
            <person name="Pursley I."/>
            <person name="Horton D.L."/>
            <person name="Alikhan N.F."/>
            <person name="Baker D."/>
            <person name="Gharbi K."/>
            <person name="Hall N."/>
            <person name="Watson M."/>
            <person name="Adriaenssens E.M."/>
            <person name="Foster-Nyarko E."/>
            <person name="Jarju S."/>
            <person name="Secka A."/>
            <person name="Antonio M."/>
            <person name="Oren A."/>
            <person name="Chaudhuri R.R."/>
            <person name="La Ragione R."/>
            <person name="Hildebrand F."/>
            <person name="Pallen M.J."/>
        </authorList>
    </citation>
    <scope>NUCLEOTIDE SEQUENCE</scope>
    <source>
        <strain evidence="8">ChiSjej4B22-8349</strain>
    </source>
</reference>
<feature type="transmembrane region" description="Helical" evidence="7">
    <location>
        <begin position="125"/>
        <end position="145"/>
    </location>
</feature>
<feature type="transmembrane region" description="Helical" evidence="7">
    <location>
        <begin position="305"/>
        <end position="324"/>
    </location>
</feature>
<dbReference type="AlphaFoldDB" id="A0A9D1SUV1"/>
<dbReference type="PIRSF" id="PIRSF006603">
    <property type="entry name" value="DinF"/>
    <property type="match status" value="1"/>
</dbReference>
<keyword evidence="4 7" id="KW-0812">Transmembrane</keyword>
<proteinExistence type="predicted"/>
<feature type="transmembrane region" description="Helical" evidence="7">
    <location>
        <begin position="403"/>
        <end position="422"/>
    </location>
</feature>
<dbReference type="PANTHER" id="PTHR43823">
    <property type="entry name" value="SPORULATION PROTEIN YKVU"/>
    <property type="match status" value="1"/>
</dbReference>
<dbReference type="Pfam" id="PF01554">
    <property type="entry name" value="MatE"/>
    <property type="match status" value="2"/>
</dbReference>
<feature type="transmembrane region" description="Helical" evidence="7">
    <location>
        <begin position="374"/>
        <end position="397"/>
    </location>
</feature>
<evidence type="ECO:0000256" key="7">
    <source>
        <dbReference type="SAM" id="Phobius"/>
    </source>
</evidence>
<protein>
    <submittedName>
        <fullName evidence="8">Polysaccharide biosynthesis C-terminal domain-containing protein</fullName>
    </submittedName>
</protein>
<organism evidence="8 9">
    <name type="scientific">Candidatus Allocopromorpha excrementipullorum</name>
    <dbReference type="NCBI Taxonomy" id="2840743"/>
    <lineage>
        <taxon>Bacteria</taxon>
        <taxon>Bacillati</taxon>
        <taxon>Bacillota</taxon>
        <taxon>Clostridia</taxon>
        <taxon>Eubacteriales</taxon>
        <taxon>Eubacteriaceae</taxon>
        <taxon>Eubacteriaceae incertae sedis</taxon>
        <taxon>Candidatus Allocopromorpha</taxon>
    </lineage>
</organism>
<feature type="transmembrane region" description="Helical" evidence="7">
    <location>
        <begin position="344"/>
        <end position="362"/>
    </location>
</feature>
<gene>
    <name evidence="8" type="ORF">IAD25_07745</name>
</gene>
<dbReference type="GO" id="GO:0042910">
    <property type="term" value="F:xenobiotic transmembrane transporter activity"/>
    <property type="evidence" value="ECO:0007669"/>
    <property type="project" value="InterPro"/>
</dbReference>
<feature type="transmembrane region" description="Helical" evidence="7">
    <location>
        <begin position="257"/>
        <end position="276"/>
    </location>
</feature>
<keyword evidence="2" id="KW-0813">Transport</keyword>
<feature type="transmembrane region" description="Helical" evidence="7">
    <location>
        <begin position="185"/>
        <end position="204"/>
    </location>
</feature>
<reference evidence="8" key="1">
    <citation type="submission" date="2020-10" db="EMBL/GenBank/DDBJ databases">
        <authorList>
            <person name="Gilroy R."/>
        </authorList>
    </citation>
    <scope>NUCLEOTIDE SEQUENCE</scope>
    <source>
        <strain evidence="8">ChiSjej4B22-8349</strain>
    </source>
</reference>
<evidence type="ECO:0000256" key="5">
    <source>
        <dbReference type="ARBA" id="ARBA00022989"/>
    </source>
</evidence>
<keyword evidence="6 7" id="KW-0472">Membrane</keyword>
<dbReference type="PANTHER" id="PTHR43823:SF3">
    <property type="entry name" value="MULTIDRUG EXPORT PROTEIN MEPA"/>
    <property type="match status" value="1"/>
</dbReference>
<evidence type="ECO:0000256" key="3">
    <source>
        <dbReference type="ARBA" id="ARBA00022475"/>
    </source>
</evidence>
<dbReference type="InterPro" id="IPR048279">
    <property type="entry name" value="MdtK-like"/>
</dbReference>
<feature type="transmembrane region" description="Helical" evidence="7">
    <location>
        <begin position="81"/>
        <end position="105"/>
    </location>
</feature>
<dbReference type="EMBL" id="DVOB01000162">
    <property type="protein sequence ID" value="HIU96578.1"/>
    <property type="molecule type" value="Genomic_DNA"/>
</dbReference>
<feature type="transmembrane region" description="Helical" evidence="7">
    <location>
        <begin position="225"/>
        <end position="245"/>
    </location>
</feature>
<feature type="transmembrane region" description="Helical" evidence="7">
    <location>
        <begin position="45"/>
        <end position="69"/>
    </location>
</feature>
<evidence type="ECO:0000313" key="9">
    <source>
        <dbReference type="Proteomes" id="UP000824130"/>
    </source>
</evidence>
<evidence type="ECO:0000256" key="2">
    <source>
        <dbReference type="ARBA" id="ARBA00022448"/>
    </source>
</evidence>
<evidence type="ECO:0000256" key="4">
    <source>
        <dbReference type="ARBA" id="ARBA00022692"/>
    </source>
</evidence>
<dbReference type="InterPro" id="IPR002528">
    <property type="entry name" value="MATE_fam"/>
</dbReference>
<name>A0A9D1SUV1_9FIRM</name>
<comment type="subcellular location">
    <subcellularLocation>
        <location evidence="1">Cell membrane</location>
        <topology evidence="1">Multi-pass membrane protein</topology>
    </subcellularLocation>
</comment>
<evidence type="ECO:0000256" key="1">
    <source>
        <dbReference type="ARBA" id="ARBA00004651"/>
    </source>
</evidence>
<dbReference type="GO" id="GO:0015297">
    <property type="term" value="F:antiporter activity"/>
    <property type="evidence" value="ECO:0007669"/>
    <property type="project" value="InterPro"/>
</dbReference>
<feature type="transmembrane region" description="Helical" evidence="7">
    <location>
        <begin position="5"/>
        <end position="25"/>
    </location>
</feature>
<keyword evidence="3" id="KW-1003">Cell membrane</keyword>
<feature type="transmembrane region" description="Helical" evidence="7">
    <location>
        <begin position="157"/>
        <end position="179"/>
    </location>
</feature>
<accession>A0A9D1SUV1</accession>
<dbReference type="InterPro" id="IPR051327">
    <property type="entry name" value="MATE_MepA_subfamily"/>
</dbReference>
<keyword evidence="5 7" id="KW-1133">Transmembrane helix</keyword>
<comment type="caution">
    <text evidence="8">The sequence shown here is derived from an EMBL/GenBank/DDBJ whole genome shotgun (WGS) entry which is preliminary data.</text>
</comment>
<evidence type="ECO:0000256" key="6">
    <source>
        <dbReference type="ARBA" id="ARBA00023136"/>
    </source>
</evidence>
<dbReference type="Proteomes" id="UP000824130">
    <property type="component" value="Unassembled WGS sequence"/>
</dbReference>
<evidence type="ECO:0000313" key="8">
    <source>
        <dbReference type="EMBL" id="HIU96578.1"/>
    </source>
</evidence>